<evidence type="ECO:0000313" key="2">
    <source>
        <dbReference type="EMBL" id="GFA79420.1"/>
    </source>
</evidence>
<feature type="region of interest" description="Disordered" evidence="1">
    <location>
        <begin position="1"/>
        <end position="50"/>
    </location>
</feature>
<dbReference type="AlphaFoldDB" id="A0A699K8R7"/>
<protein>
    <recommendedName>
        <fullName evidence="3">Reverse transcriptase domain-containing protein</fullName>
    </recommendedName>
</protein>
<gene>
    <name evidence="2" type="ORF">Tci_651392</name>
</gene>
<evidence type="ECO:0008006" key="3">
    <source>
        <dbReference type="Google" id="ProtNLM"/>
    </source>
</evidence>
<name>A0A699K8R7_TANCI</name>
<proteinExistence type="predicted"/>
<comment type="caution">
    <text evidence="2">The sequence shown here is derived from an EMBL/GenBank/DDBJ whole genome shotgun (WGS) entry which is preliminary data.</text>
</comment>
<feature type="region of interest" description="Disordered" evidence="1">
    <location>
        <begin position="173"/>
        <end position="194"/>
    </location>
</feature>
<evidence type="ECO:0000256" key="1">
    <source>
        <dbReference type="SAM" id="MobiDB-lite"/>
    </source>
</evidence>
<organism evidence="2">
    <name type="scientific">Tanacetum cinerariifolium</name>
    <name type="common">Dalmatian daisy</name>
    <name type="synonym">Chrysanthemum cinerariifolium</name>
    <dbReference type="NCBI Taxonomy" id="118510"/>
    <lineage>
        <taxon>Eukaryota</taxon>
        <taxon>Viridiplantae</taxon>
        <taxon>Streptophyta</taxon>
        <taxon>Embryophyta</taxon>
        <taxon>Tracheophyta</taxon>
        <taxon>Spermatophyta</taxon>
        <taxon>Magnoliopsida</taxon>
        <taxon>eudicotyledons</taxon>
        <taxon>Gunneridae</taxon>
        <taxon>Pentapetalae</taxon>
        <taxon>asterids</taxon>
        <taxon>campanulids</taxon>
        <taxon>Asterales</taxon>
        <taxon>Asteraceae</taxon>
        <taxon>Asteroideae</taxon>
        <taxon>Anthemideae</taxon>
        <taxon>Anthemidinae</taxon>
        <taxon>Tanacetum</taxon>
    </lineage>
</organism>
<reference evidence="2" key="1">
    <citation type="journal article" date="2019" name="Sci. Rep.">
        <title>Draft genome of Tanacetum cinerariifolium, the natural source of mosquito coil.</title>
        <authorList>
            <person name="Yamashiro T."/>
            <person name="Shiraishi A."/>
            <person name="Satake H."/>
            <person name="Nakayama K."/>
        </authorList>
    </citation>
    <scope>NUCLEOTIDE SEQUENCE</scope>
</reference>
<accession>A0A699K8R7</accession>
<dbReference type="EMBL" id="BKCJ010489126">
    <property type="protein sequence ID" value="GFA79420.1"/>
    <property type="molecule type" value="Genomic_DNA"/>
</dbReference>
<sequence length="291" mass="33707">MPNVDIPQGIDIGGRPRRQETMGGTSTQTRSDRVLEQPNEPPLTKGHTYGSREGRLEENIKQMDIVSTPHDLPCTRGYTPGSDEGRITLAELIEACTVMSNKNRPFSKAEVRNNMIIYLKNQGGYKQSYFKRMKYEDIKPLFKRIWDQVHTFVPKDSEIKKEVMKRAGFDLHQGSSKKQRLDQQTEETEEEAKAQAIPLAVKPPMIIEYKKGKISTYHITRADGSTRRYTSMINLIENINRDDLETLWKLVKDKYGNTRPKEGYERVLWGDLKVMFEPNIERCRGNYKDMM</sequence>